<evidence type="ECO:0000313" key="3">
    <source>
        <dbReference type="Proteomes" id="UP000030722"/>
    </source>
</evidence>
<organism evidence="2 3">
    <name type="scientific">Vibrio phage J2</name>
    <dbReference type="NCBI Taxonomy" id="1558467"/>
    <lineage>
        <taxon>Viruses</taxon>
        <taxon>Duplodnaviria</taxon>
        <taxon>Heunggongvirae</taxon>
        <taxon>Uroviricota</taxon>
        <taxon>Caudoviricetes</taxon>
        <taxon>Enhodamvirus</taxon>
        <taxon>Enhodamvirus VP2</taxon>
    </lineage>
</organism>
<dbReference type="RefSeq" id="YP_009152764.1">
    <property type="nucleotide sequence ID" value="NC_027393.1"/>
</dbReference>
<dbReference type="EMBL" id="KM612264">
    <property type="protein sequence ID" value="AIZ01604.1"/>
    <property type="molecule type" value="Genomic_DNA"/>
</dbReference>
<dbReference type="GeneID" id="24725166"/>
<proteinExistence type="predicted"/>
<dbReference type="KEGG" id="vg:24725166"/>
<reference evidence="2 3" key="1">
    <citation type="submission" date="2014-09" db="EMBL/GenBank/DDBJ databases">
        <title>Complete genome sequences of seven Vibrio cholerae phages isolated in China.</title>
        <authorList>
            <person name="Bhandare S.G."/>
            <person name="Warry A."/>
            <person name="Emes R.D."/>
            <person name="Su J."/>
            <person name="Barrow P.A."/>
            <person name="Atterbury R.J."/>
        </authorList>
    </citation>
    <scope>NUCLEOTIDE SEQUENCE [LARGE SCALE GENOMIC DNA]</scope>
</reference>
<accession>A0A0A7HEH3</accession>
<sequence>MANPILIQLGAQLLGGVINKLVESDKNDLTDEQADKIRCAVGQECGVPSDAIRAVEAVKDIVGGVSTIASLVRDLVSSPNNDLDEETAAPVLKALEQEEK</sequence>
<evidence type="ECO:0000313" key="2">
    <source>
        <dbReference type="EMBL" id="AIZ01604.1"/>
    </source>
</evidence>
<name>A0A0A7HEH3_9CAUD</name>
<dbReference type="Proteomes" id="UP000030722">
    <property type="component" value="Genome"/>
</dbReference>
<gene>
    <name evidence="2" type="ORF">J2_0013</name>
</gene>
<dbReference type="OrthoDB" id="19906at10239"/>
<feature type="region of interest" description="Disordered" evidence="1">
    <location>
        <begin position="78"/>
        <end position="100"/>
    </location>
</feature>
<evidence type="ECO:0000256" key="1">
    <source>
        <dbReference type="SAM" id="MobiDB-lite"/>
    </source>
</evidence>
<protein>
    <submittedName>
        <fullName evidence="2">Uncharacterized protein</fullName>
    </submittedName>
</protein>